<proteinExistence type="predicted"/>
<evidence type="ECO:0008006" key="3">
    <source>
        <dbReference type="Google" id="ProtNLM"/>
    </source>
</evidence>
<keyword evidence="2" id="KW-1185">Reference proteome</keyword>
<reference evidence="1 2" key="1">
    <citation type="submission" date="2017-05" db="EMBL/GenBank/DDBJ databases">
        <authorList>
            <person name="Varghese N."/>
            <person name="Submissions S."/>
        </authorList>
    </citation>
    <scope>NUCLEOTIDE SEQUENCE [LARGE SCALE GENOMIC DNA]</scope>
    <source>
        <strain evidence="1 2">DSM 27040</strain>
    </source>
</reference>
<dbReference type="RefSeq" id="WP_142534693.1">
    <property type="nucleotide sequence ID" value="NZ_FXTB01000014.1"/>
</dbReference>
<dbReference type="InterPro" id="IPR043766">
    <property type="entry name" value="BfmA-like"/>
</dbReference>
<dbReference type="Proteomes" id="UP000319040">
    <property type="component" value="Unassembled WGS sequence"/>
</dbReference>
<name>A0A521F5C7_SACCC</name>
<accession>A0A521F5C7</accession>
<gene>
    <name evidence="1" type="ORF">SAMN06265379_1148</name>
</gene>
<protein>
    <recommendedName>
        <fullName evidence="3">Relaxase/Mobilisation nuclease domain-containing protein</fullName>
    </recommendedName>
</protein>
<dbReference type="OrthoDB" id="1404627at2"/>
<dbReference type="EMBL" id="FXTB01000014">
    <property type="protein sequence ID" value="SMO90740.1"/>
    <property type="molecule type" value="Genomic_DNA"/>
</dbReference>
<sequence length="335" mass="38484">MYVKINKPTEHNHNKGDCKNLIEYLEKEDIKELGQSKGFFNLNRDHISGLEAQTIIDGNKAKLGKKDSKFFHISINPSQKELEHIAMEVTGKRVRDYGVMTENEMARFDRALKDYTHNVMDGYARNFNRGLEGKDLVYVAKVETERKYDRFSKEVKHNRGVKKTGEGAYMCNSKGEVIQENMPKEGMQHHVHVVVSRKDATNKIKLSPFANARNAKNKLDGKEVQIGFDRKAFVGDTEKRFDEQFNYDRPFKHSFEYKHAMSYPYKGMIKQMAGQQITSAIGNPKQDLMRELGLENIEGFTAQTQQLFNIISKGIAPQKIVLDIEKKAVQKTLSL</sequence>
<evidence type="ECO:0000313" key="2">
    <source>
        <dbReference type="Proteomes" id="UP000319040"/>
    </source>
</evidence>
<dbReference type="Pfam" id="PF18976">
    <property type="entry name" value="DUF5712"/>
    <property type="match status" value="1"/>
</dbReference>
<dbReference type="AlphaFoldDB" id="A0A521F5C7"/>
<evidence type="ECO:0000313" key="1">
    <source>
        <dbReference type="EMBL" id="SMO90740.1"/>
    </source>
</evidence>
<organism evidence="1 2">
    <name type="scientific">Saccharicrinis carchari</name>
    <dbReference type="NCBI Taxonomy" id="1168039"/>
    <lineage>
        <taxon>Bacteria</taxon>
        <taxon>Pseudomonadati</taxon>
        <taxon>Bacteroidota</taxon>
        <taxon>Bacteroidia</taxon>
        <taxon>Marinilabiliales</taxon>
        <taxon>Marinilabiliaceae</taxon>
        <taxon>Saccharicrinis</taxon>
    </lineage>
</organism>